<dbReference type="InterPro" id="IPR041373">
    <property type="entry name" value="RT_RNaseH"/>
</dbReference>
<gene>
    <name evidence="9" type="primary">PARPA_10290.1 scaffold 40068</name>
</gene>
<dbReference type="Gene3D" id="1.10.340.70">
    <property type="match status" value="1"/>
</dbReference>
<dbReference type="GO" id="GO:0003964">
    <property type="term" value="F:RNA-directed DNA polymerase activity"/>
    <property type="evidence" value="ECO:0007669"/>
    <property type="project" value="UniProtKB-KW"/>
</dbReference>
<reference evidence="9 10" key="1">
    <citation type="submission" date="2014-09" db="EMBL/GenBank/DDBJ databases">
        <authorList>
            <person name="Ellenberger Sabrina"/>
        </authorList>
    </citation>
    <scope>NUCLEOTIDE SEQUENCE [LARGE SCALE GENOMIC DNA]</scope>
    <source>
        <strain evidence="9 10">CBS 412.66</strain>
    </source>
</reference>
<dbReference type="InterPro" id="IPR050951">
    <property type="entry name" value="Retrovirus_Pol_polyprotein"/>
</dbReference>
<dbReference type="Gene3D" id="3.10.10.10">
    <property type="entry name" value="HIV Type 1 Reverse Transcriptase, subunit A, domain 1"/>
    <property type="match status" value="1"/>
</dbReference>
<dbReference type="PANTHER" id="PTHR37984">
    <property type="entry name" value="PROTEIN CBG26694"/>
    <property type="match status" value="1"/>
</dbReference>
<evidence type="ECO:0000259" key="8">
    <source>
        <dbReference type="Pfam" id="PF17917"/>
    </source>
</evidence>
<name>A0A0B7NF65_9FUNG</name>
<keyword evidence="3" id="KW-0540">Nuclease</keyword>
<dbReference type="InterPro" id="IPR043502">
    <property type="entry name" value="DNA/RNA_pol_sf"/>
</dbReference>
<evidence type="ECO:0000256" key="6">
    <source>
        <dbReference type="ARBA" id="ARBA00022918"/>
    </source>
</evidence>
<evidence type="ECO:0000313" key="9">
    <source>
        <dbReference type="EMBL" id="CEP16036.1"/>
    </source>
</evidence>
<dbReference type="Pfam" id="PF17917">
    <property type="entry name" value="RT_RNaseH"/>
    <property type="match status" value="1"/>
</dbReference>
<keyword evidence="10" id="KW-1185">Reference proteome</keyword>
<dbReference type="InterPro" id="IPR000477">
    <property type="entry name" value="RT_dom"/>
</dbReference>
<evidence type="ECO:0000259" key="7">
    <source>
        <dbReference type="Pfam" id="PF00078"/>
    </source>
</evidence>
<dbReference type="Pfam" id="PF00078">
    <property type="entry name" value="RVT_1"/>
    <property type="match status" value="1"/>
</dbReference>
<evidence type="ECO:0008006" key="11">
    <source>
        <dbReference type="Google" id="ProtNLM"/>
    </source>
</evidence>
<feature type="domain" description="Reverse transcriptase RNase H-like" evidence="8">
    <location>
        <begin position="492"/>
        <end position="609"/>
    </location>
</feature>
<dbReference type="Proteomes" id="UP000054107">
    <property type="component" value="Unassembled WGS sequence"/>
</dbReference>
<dbReference type="GO" id="GO:0004519">
    <property type="term" value="F:endonuclease activity"/>
    <property type="evidence" value="ECO:0007669"/>
    <property type="project" value="UniProtKB-KW"/>
</dbReference>
<evidence type="ECO:0000256" key="4">
    <source>
        <dbReference type="ARBA" id="ARBA00022759"/>
    </source>
</evidence>
<dbReference type="AlphaFoldDB" id="A0A0B7NF65"/>
<dbReference type="EMBL" id="LN732829">
    <property type="protein sequence ID" value="CEP16036.1"/>
    <property type="molecule type" value="Genomic_DNA"/>
</dbReference>
<dbReference type="SUPFAM" id="SSF56672">
    <property type="entry name" value="DNA/RNA polymerases"/>
    <property type="match status" value="1"/>
</dbReference>
<evidence type="ECO:0000256" key="2">
    <source>
        <dbReference type="ARBA" id="ARBA00022695"/>
    </source>
</evidence>
<dbReference type="Gene3D" id="3.30.70.270">
    <property type="match status" value="2"/>
</dbReference>
<protein>
    <recommendedName>
        <fullName evidence="11">Reverse transcriptase domain-containing protein</fullName>
    </recommendedName>
</protein>
<dbReference type="GO" id="GO:0016787">
    <property type="term" value="F:hydrolase activity"/>
    <property type="evidence" value="ECO:0007669"/>
    <property type="project" value="UniProtKB-KW"/>
</dbReference>
<proteinExistence type="predicted"/>
<dbReference type="CDD" id="cd09274">
    <property type="entry name" value="RNase_HI_RT_Ty3"/>
    <property type="match status" value="1"/>
</dbReference>
<keyword evidence="2" id="KW-0548">Nucleotidyltransferase</keyword>
<dbReference type="OrthoDB" id="427924at2759"/>
<evidence type="ECO:0000256" key="1">
    <source>
        <dbReference type="ARBA" id="ARBA00022679"/>
    </source>
</evidence>
<dbReference type="STRING" id="35722.A0A0B7NF65"/>
<sequence>MPYTLAQPTGVNMVRKVNPTAMHPVSVEQDLTDCAQNIIKILSQINPVADDASDISEFVADDLSLSDLPGYDGKYTSPMRSIINTTKRRQMVDTNNVLNQNPYSPLSSFLLLGRHRQLALIDSVSDDISILSSYLCNKYNITIQPCPNVKITLANNGNTPLLVMSMPSLMKAIKPAIQRNQPIDVRELCPHPLALIKLDTIPNETRARRQYKIAEKLIPVFDETVEYWLEKSVIKKALPSPWNNPVTFAPKRKGDGTVTWRLDHYSIKLPSKIFKQTTTGAAIYSCVDVTSAYLRLPLFLPDQAKTTFQHRNSAYCFVSCPYGIILIGSVWSRLLDDILGDLSFCFTYIDDDVYCITRSDDMEIPAKQLGVIIDRITKKKLILNMAKAHIAKTAIVVLGQTISRQGRSICTKRLTNICDVPYPEHPKALKSCLGMFTYMRDHCPMASQLTWRLDALRNIGDSVPIQWTTELKHDFDTIKEVLASQLVLSPFDPTLPLIVAVDASDHVPGTCLFQELQYTQASGNLDDKKQITITKIRYIAFHSRSLSKSERNYWHVQRRELAAVGMALKLYDNFLFGRQFILYSDYCSLTYLFTQTPINEHFAYYFDTLLRHTLEICHLSGLQNVLPDFLSRLYYTTDSSDGGDGDGKTKEYKQRREFTFASTLGNRENSHRPKNVEPFSNNASTKMVVAFIQNAHKYSEQNYVIVPEAGRKALLKEIHQESGHFGAENIVKSIRNQNMNWPGLLQDAIGAVSSCTLYVVKFNIRYAILRPLVDKTAKSVAAAMIDAFGIIIGLPRFFIAVESIKYVI</sequence>
<organism evidence="9 10">
    <name type="scientific">Parasitella parasitica</name>
    <dbReference type="NCBI Taxonomy" id="35722"/>
    <lineage>
        <taxon>Eukaryota</taxon>
        <taxon>Fungi</taxon>
        <taxon>Fungi incertae sedis</taxon>
        <taxon>Mucoromycota</taxon>
        <taxon>Mucoromycotina</taxon>
        <taxon>Mucoromycetes</taxon>
        <taxon>Mucorales</taxon>
        <taxon>Mucorineae</taxon>
        <taxon>Mucoraceae</taxon>
        <taxon>Parasitella</taxon>
    </lineage>
</organism>
<dbReference type="PANTHER" id="PTHR37984:SF5">
    <property type="entry name" value="PROTEIN NYNRIN-LIKE"/>
    <property type="match status" value="1"/>
</dbReference>
<evidence type="ECO:0000313" key="10">
    <source>
        <dbReference type="Proteomes" id="UP000054107"/>
    </source>
</evidence>
<keyword evidence="5" id="KW-0378">Hydrolase</keyword>
<evidence type="ECO:0000256" key="5">
    <source>
        <dbReference type="ARBA" id="ARBA00022801"/>
    </source>
</evidence>
<keyword evidence="1" id="KW-0808">Transferase</keyword>
<evidence type="ECO:0000256" key="3">
    <source>
        <dbReference type="ARBA" id="ARBA00022722"/>
    </source>
</evidence>
<keyword evidence="4" id="KW-0255">Endonuclease</keyword>
<accession>A0A0B7NF65</accession>
<dbReference type="InterPro" id="IPR043128">
    <property type="entry name" value="Rev_trsase/Diguanyl_cyclase"/>
</dbReference>
<keyword evidence="6" id="KW-0695">RNA-directed DNA polymerase</keyword>
<feature type="domain" description="Reverse transcriptase" evidence="7">
    <location>
        <begin position="276"/>
        <end position="402"/>
    </location>
</feature>